<gene>
    <name evidence="2" type="ORF">NEOLEDRAFT_1148776</name>
</gene>
<evidence type="ECO:0000313" key="2">
    <source>
        <dbReference type="EMBL" id="KZT24420.1"/>
    </source>
</evidence>
<organism evidence="2 3">
    <name type="scientific">Neolentinus lepideus HHB14362 ss-1</name>
    <dbReference type="NCBI Taxonomy" id="1314782"/>
    <lineage>
        <taxon>Eukaryota</taxon>
        <taxon>Fungi</taxon>
        <taxon>Dikarya</taxon>
        <taxon>Basidiomycota</taxon>
        <taxon>Agaricomycotina</taxon>
        <taxon>Agaricomycetes</taxon>
        <taxon>Gloeophyllales</taxon>
        <taxon>Gloeophyllaceae</taxon>
        <taxon>Neolentinus</taxon>
    </lineage>
</organism>
<dbReference type="OrthoDB" id="10653879at2759"/>
<evidence type="ECO:0000256" key="1">
    <source>
        <dbReference type="SAM" id="MobiDB-lite"/>
    </source>
</evidence>
<proteinExistence type="predicted"/>
<dbReference type="Proteomes" id="UP000076761">
    <property type="component" value="Unassembled WGS sequence"/>
</dbReference>
<protein>
    <submittedName>
        <fullName evidence="2">Uncharacterized protein</fullName>
    </submittedName>
</protein>
<dbReference type="InParanoid" id="A0A165RY99"/>
<dbReference type="AlphaFoldDB" id="A0A165RY99"/>
<dbReference type="EMBL" id="KV425578">
    <property type="protein sequence ID" value="KZT24420.1"/>
    <property type="molecule type" value="Genomic_DNA"/>
</dbReference>
<reference evidence="2 3" key="1">
    <citation type="journal article" date="2016" name="Mol. Biol. Evol.">
        <title>Comparative Genomics of Early-Diverging Mushroom-Forming Fungi Provides Insights into the Origins of Lignocellulose Decay Capabilities.</title>
        <authorList>
            <person name="Nagy L.G."/>
            <person name="Riley R."/>
            <person name="Tritt A."/>
            <person name="Adam C."/>
            <person name="Daum C."/>
            <person name="Floudas D."/>
            <person name="Sun H."/>
            <person name="Yadav J.S."/>
            <person name="Pangilinan J."/>
            <person name="Larsson K.H."/>
            <person name="Matsuura K."/>
            <person name="Barry K."/>
            <person name="Labutti K."/>
            <person name="Kuo R."/>
            <person name="Ohm R.A."/>
            <person name="Bhattacharya S.S."/>
            <person name="Shirouzu T."/>
            <person name="Yoshinaga Y."/>
            <person name="Martin F.M."/>
            <person name="Grigoriev I.V."/>
            <person name="Hibbett D.S."/>
        </authorList>
    </citation>
    <scope>NUCLEOTIDE SEQUENCE [LARGE SCALE GENOMIC DNA]</scope>
    <source>
        <strain evidence="2 3">HHB14362 ss-1</strain>
    </source>
</reference>
<name>A0A165RY99_9AGAM</name>
<evidence type="ECO:0000313" key="3">
    <source>
        <dbReference type="Proteomes" id="UP000076761"/>
    </source>
</evidence>
<keyword evidence="3" id="KW-1185">Reference proteome</keyword>
<accession>A0A165RY99</accession>
<feature type="compositionally biased region" description="Basic and acidic residues" evidence="1">
    <location>
        <begin position="117"/>
        <end position="154"/>
    </location>
</feature>
<feature type="region of interest" description="Disordered" evidence="1">
    <location>
        <begin position="97"/>
        <end position="162"/>
    </location>
</feature>
<sequence>MPISYTIQHGDNIERCEVHTSAPRIDQRIMIVIVPRDAGLSPMRVNLMLHTLGNTGGVLAPEPNTPTVVRVWHDSLSDEFPEEISALFRDNSCIDNMSVTEPEDTYTEHQPTPKAPKIKDHKPTSKGPKIEDHPAGVRRGDKRPHPTDEGEKPKVPAKRHSG</sequence>